<evidence type="ECO:0000256" key="2">
    <source>
        <dbReference type="ARBA" id="ARBA00022679"/>
    </source>
</evidence>
<feature type="binding site" evidence="9">
    <location>
        <position position="72"/>
    </location>
    <ligand>
        <name>substrate</name>
    </ligand>
</feature>
<dbReference type="NCBIfam" id="TIGR00125">
    <property type="entry name" value="cyt_tran_rel"/>
    <property type="match status" value="1"/>
</dbReference>
<comment type="pathway">
    <text evidence="9">Cofactor biosynthesis; coenzyme A biosynthesis; CoA from (R)-pantothenate: step 4/5.</text>
</comment>
<comment type="catalytic activity">
    <reaction evidence="8 9">
        <text>(R)-4'-phosphopantetheine + ATP + H(+) = 3'-dephospho-CoA + diphosphate</text>
        <dbReference type="Rhea" id="RHEA:19801"/>
        <dbReference type="ChEBI" id="CHEBI:15378"/>
        <dbReference type="ChEBI" id="CHEBI:30616"/>
        <dbReference type="ChEBI" id="CHEBI:33019"/>
        <dbReference type="ChEBI" id="CHEBI:57328"/>
        <dbReference type="ChEBI" id="CHEBI:61723"/>
        <dbReference type="EC" id="2.7.7.3"/>
    </reaction>
</comment>
<evidence type="ECO:0000256" key="9">
    <source>
        <dbReference type="HAMAP-Rule" id="MF_00151"/>
    </source>
</evidence>
<feature type="binding site" evidence="9">
    <location>
        <position position="86"/>
    </location>
    <ligand>
        <name>substrate</name>
    </ligand>
</feature>
<comment type="caution">
    <text evidence="11">The sequence shown here is derived from an EMBL/GenBank/DDBJ whole genome shotgun (WGS) entry which is preliminary data.</text>
</comment>
<evidence type="ECO:0000256" key="1">
    <source>
        <dbReference type="ARBA" id="ARBA00022490"/>
    </source>
</evidence>
<dbReference type="InterPro" id="IPR001980">
    <property type="entry name" value="PPAT"/>
</dbReference>
<dbReference type="CDD" id="cd02163">
    <property type="entry name" value="PPAT"/>
    <property type="match status" value="1"/>
</dbReference>
<feature type="binding site" evidence="9">
    <location>
        <position position="8"/>
    </location>
    <ligand>
        <name>substrate</name>
    </ligand>
</feature>
<comment type="similarity">
    <text evidence="9">Belongs to the bacterial CoaD family.</text>
</comment>
<evidence type="ECO:0000256" key="7">
    <source>
        <dbReference type="ARBA" id="ARBA00022993"/>
    </source>
</evidence>
<dbReference type="InterPro" id="IPR014729">
    <property type="entry name" value="Rossmann-like_a/b/a_fold"/>
</dbReference>
<evidence type="ECO:0000256" key="5">
    <source>
        <dbReference type="ARBA" id="ARBA00022840"/>
    </source>
</evidence>
<dbReference type="Gene3D" id="3.40.50.620">
    <property type="entry name" value="HUPs"/>
    <property type="match status" value="1"/>
</dbReference>
<comment type="function">
    <text evidence="9">Reversibly transfers an adenylyl group from ATP to 4'-phosphopantetheine, yielding dephospho-CoA (dPCoA) and pyrophosphate.</text>
</comment>
<dbReference type="EC" id="2.7.7.3" evidence="9"/>
<dbReference type="PANTHER" id="PTHR21342">
    <property type="entry name" value="PHOSPHOPANTETHEINE ADENYLYLTRANSFERASE"/>
    <property type="match status" value="1"/>
</dbReference>
<dbReference type="GO" id="GO:0015937">
    <property type="term" value="P:coenzyme A biosynthetic process"/>
    <property type="evidence" value="ECO:0007669"/>
    <property type="project" value="UniProtKB-UniRule"/>
</dbReference>
<dbReference type="UniPathway" id="UPA00241">
    <property type="reaction ID" value="UER00355"/>
</dbReference>
<accession>A0A2U1E3U6</accession>
<feature type="binding site" evidence="9">
    <location>
        <begin position="122"/>
        <end position="128"/>
    </location>
    <ligand>
        <name>ATP</name>
        <dbReference type="ChEBI" id="CHEBI:30616"/>
    </ligand>
</feature>
<organism evidence="11 12">
    <name type="scientific">Ezakiella coagulans</name>
    <dbReference type="NCBI Taxonomy" id="46507"/>
    <lineage>
        <taxon>Bacteria</taxon>
        <taxon>Bacillati</taxon>
        <taxon>Bacillota</taxon>
        <taxon>Tissierellia</taxon>
        <taxon>Ezakiella</taxon>
    </lineage>
</organism>
<dbReference type="GO" id="GO:0005737">
    <property type="term" value="C:cytoplasm"/>
    <property type="evidence" value="ECO:0007669"/>
    <property type="project" value="UniProtKB-SubCell"/>
</dbReference>
<sequence length="159" mass="17713">MIAVYPGSFDPVTNGHIDIIQRAAKLTDTLYVAVLTNPSKKPFFTVEERISLLEKVTEDIPNVKIEPFSGLLIDYAEKIGAKIIFRGLRAVSDYEYELQMALANKKLKGDTETLFMVANSKYSFLSSSLVKEIATFGGDLTGMVPDFVISEVEAKIKRR</sequence>
<dbReference type="SUPFAM" id="SSF52374">
    <property type="entry name" value="Nucleotidylyl transferase"/>
    <property type="match status" value="1"/>
</dbReference>
<evidence type="ECO:0000259" key="10">
    <source>
        <dbReference type="Pfam" id="PF01467"/>
    </source>
</evidence>
<feature type="binding site" evidence="9">
    <location>
        <position position="16"/>
    </location>
    <ligand>
        <name>ATP</name>
        <dbReference type="ChEBI" id="CHEBI:30616"/>
    </ligand>
</feature>
<comment type="subcellular location">
    <subcellularLocation>
        <location evidence="9">Cytoplasm</location>
    </subcellularLocation>
</comment>
<dbReference type="Pfam" id="PF01467">
    <property type="entry name" value="CTP_transf_like"/>
    <property type="match status" value="1"/>
</dbReference>
<feature type="binding site" evidence="9">
    <location>
        <position position="97"/>
    </location>
    <ligand>
        <name>ATP</name>
        <dbReference type="ChEBI" id="CHEBI:30616"/>
    </ligand>
</feature>
<dbReference type="AlphaFoldDB" id="A0A2U1E3U6"/>
<evidence type="ECO:0000256" key="6">
    <source>
        <dbReference type="ARBA" id="ARBA00022842"/>
    </source>
</evidence>
<keyword evidence="7 9" id="KW-0173">Coenzyme A biosynthesis</keyword>
<keyword evidence="1 9" id="KW-0963">Cytoplasm</keyword>
<evidence type="ECO:0000256" key="3">
    <source>
        <dbReference type="ARBA" id="ARBA00022695"/>
    </source>
</evidence>
<dbReference type="EMBL" id="QEKV01000004">
    <property type="protein sequence ID" value="PVY94601.1"/>
    <property type="molecule type" value="Genomic_DNA"/>
</dbReference>
<dbReference type="RefSeq" id="WP_034545311.1">
    <property type="nucleotide sequence ID" value="NZ_CAUPJO010000002.1"/>
</dbReference>
<dbReference type="InterPro" id="IPR004821">
    <property type="entry name" value="Cyt_trans-like"/>
</dbReference>
<feature type="binding site" evidence="9">
    <location>
        <begin position="87"/>
        <end position="89"/>
    </location>
    <ligand>
        <name>ATP</name>
        <dbReference type="ChEBI" id="CHEBI:30616"/>
    </ligand>
</feature>
<feature type="site" description="Transition state stabilizer" evidence="9">
    <location>
        <position position="16"/>
    </location>
</feature>
<keyword evidence="4 9" id="KW-0547">Nucleotide-binding</keyword>
<dbReference type="Proteomes" id="UP000245793">
    <property type="component" value="Unassembled WGS sequence"/>
</dbReference>
<dbReference type="GO" id="GO:0004595">
    <property type="term" value="F:pantetheine-phosphate adenylyltransferase activity"/>
    <property type="evidence" value="ECO:0007669"/>
    <property type="project" value="UniProtKB-UniRule"/>
</dbReference>
<comment type="cofactor">
    <cofactor evidence="9">
        <name>Mg(2+)</name>
        <dbReference type="ChEBI" id="CHEBI:18420"/>
    </cofactor>
</comment>
<proteinExistence type="inferred from homology"/>
<keyword evidence="5 9" id="KW-0067">ATP-binding</keyword>
<dbReference type="NCBIfam" id="TIGR01510">
    <property type="entry name" value="coaD_prev_kdtB"/>
    <property type="match status" value="1"/>
</dbReference>
<dbReference type="PANTHER" id="PTHR21342:SF1">
    <property type="entry name" value="PHOSPHOPANTETHEINE ADENYLYLTRANSFERASE"/>
    <property type="match status" value="1"/>
</dbReference>
<feature type="domain" description="Cytidyltransferase-like" evidence="10">
    <location>
        <begin position="4"/>
        <end position="132"/>
    </location>
</feature>
<evidence type="ECO:0000313" key="12">
    <source>
        <dbReference type="Proteomes" id="UP000245793"/>
    </source>
</evidence>
<dbReference type="PRINTS" id="PR01020">
    <property type="entry name" value="LPSBIOSNTHSS"/>
</dbReference>
<keyword evidence="2 9" id="KW-0808">Transferase</keyword>
<evidence type="ECO:0000313" key="11">
    <source>
        <dbReference type="EMBL" id="PVY94601.1"/>
    </source>
</evidence>
<keyword evidence="3 9" id="KW-0548">Nucleotidyltransferase</keyword>
<keyword evidence="12" id="KW-1185">Reference proteome</keyword>
<comment type="subunit">
    <text evidence="9">Homohexamer.</text>
</comment>
<dbReference type="HAMAP" id="MF_00151">
    <property type="entry name" value="PPAT_bact"/>
    <property type="match status" value="1"/>
</dbReference>
<evidence type="ECO:0000256" key="4">
    <source>
        <dbReference type="ARBA" id="ARBA00022741"/>
    </source>
</evidence>
<feature type="binding site" evidence="9">
    <location>
        <position position="40"/>
    </location>
    <ligand>
        <name>substrate</name>
    </ligand>
</feature>
<dbReference type="GO" id="GO:0005524">
    <property type="term" value="F:ATP binding"/>
    <property type="evidence" value="ECO:0007669"/>
    <property type="project" value="UniProtKB-KW"/>
</dbReference>
<gene>
    <name evidence="9" type="primary">coaD</name>
    <name evidence="11" type="ORF">C7381_104107</name>
</gene>
<reference evidence="11 12" key="1">
    <citation type="submission" date="2018-04" db="EMBL/GenBank/DDBJ databases">
        <title>Genomic Encyclopedia of Type Strains, Phase IV (KMG-IV): sequencing the most valuable type-strain genomes for metagenomic binning, comparative biology and taxonomic classification.</title>
        <authorList>
            <person name="Goeker M."/>
        </authorList>
    </citation>
    <scope>NUCLEOTIDE SEQUENCE [LARGE SCALE GENOMIC DNA]</scope>
    <source>
        <strain evidence="11 12">DSM 20705</strain>
    </source>
</reference>
<name>A0A2U1E3U6_9FIRM</name>
<evidence type="ECO:0000256" key="8">
    <source>
        <dbReference type="ARBA" id="ARBA00029346"/>
    </source>
</evidence>
<keyword evidence="6 9" id="KW-0460">Magnesium</keyword>
<protein>
    <recommendedName>
        <fullName evidence="9">Phosphopantetheine adenylyltransferase</fullName>
        <ecNumber evidence="9">2.7.7.3</ecNumber>
    </recommendedName>
    <alternativeName>
        <fullName evidence="9">Dephospho-CoA pyrophosphorylase</fullName>
    </alternativeName>
    <alternativeName>
        <fullName evidence="9">Pantetheine-phosphate adenylyltransferase</fullName>
        <shortName evidence="9">PPAT</shortName>
    </alternativeName>
</protein>
<feature type="binding site" evidence="9">
    <location>
        <begin position="8"/>
        <end position="9"/>
    </location>
    <ligand>
        <name>ATP</name>
        <dbReference type="ChEBI" id="CHEBI:30616"/>
    </ligand>
</feature>